<dbReference type="AlphaFoldDB" id="A0A7Y6DYY1"/>
<comment type="subcellular location">
    <subcellularLocation>
        <location evidence="1">Cell membrane</location>
        <topology evidence="1">Multi-pass membrane protein</topology>
    </subcellularLocation>
</comment>
<evidence type="ECO:0000259" key="8">
    <source>
        <dbReference type="Pfam" id="PF02687"/>
    </source>
</evidence>
<dbReference type="InterPro" id="IPR050250">
    <property type="entry name" value="Macrolide_Exporter_MacB"/>
</dbReference>
<dbReference type="GO" id="GO:0022857">
    <property type="term" value="F:transmembrane transporter activity"/>
    <property type="evidence" value="ECO:0007669"/>
    <property type="project" value="TreeGrafter"/>
</dbReference>
<evidence type="ECO:0000256" key="1">
    <source>
        <dbReference type="ARBA" id="ARBA00004651"/>
    </source>
</evidence>
<evidence type="ECO:0000256" key="3">
    <source>
        <dbReference type="ARBA" id="ARBA00022692"/>
    </source>
</evidence>
<keyword evidence="4 7" id="KW-1133">Transmembrane helix</keyword>
<accession>A0A7Y6DYY1</accession>
<reference evidence="9 10" key="1">
    <citation type="submission" date="2020-05" db="EMBL/GenBank/DDBJ databases">
        <title>Genome Sequencing of Type Strains.</title>
        <authorList>
            <person name="Lemaire J.F."/>
            <person name="Inderbitzin P."/>
            <person name="Gregorio O.A."/>
            <person name="Collins S.B."/>
            <person name="Wespe N."/>
            <person name="Knight-Connoni V."/>
        </authorList>
    </citation>
    <scope>NUCLEOTIDE SEQUENCE [LARGE SCALE GENOMIC DNA]</scope>
    <source>
        <strain evidence="9 10">ATCC 25174</strain>
    </source>
</reference>
<dbReference type="InterPro" id="IPR003838">
    <property type="entry name" value="ABC3_permease_C"/>
</dbReference>
<comment type="similarity">
    <text evidence="6">Belongs to the ABC-4 integral membrane protein family.</text>
</comment>
<dbReference type="Proteomes" id="UP000565724">
    <property type="component" value="Unassembled WGS sequence"/>
</dbReference>
<keyword evidence="10" id="KW-1185">Reference proteome</keyword>
<feature type="domain" description="ABC3 transporter permease C-terminal" evidence="8">
    <location>
        <begin position="725"/>
        <end position="840"/>
    </location>
</feature>
<comment type="caution">
    <text evidence="9">The sequence shown here is derived from an EMBL/GenBank/DDBJ whole genome shotgun (WGS) entry which is preliminary data.</text>
</comment>
<feature type="transmembrane region" description="Helical" evidence="7">
    <location>
        <begin position="811"/>
        <end position="831"/>
    </location>
</feature>
<feature type="transmembrane region" description="Helical" evidence="7">
    <location>
        <begin position="308"/>
        <end position="339"/>
    </location>
</feature>
<protein>
    <submittedName>
        <fullName evidence="9">FtsX-like permease family protein</fullName>
    </submittedName>
</protein>
<keyword evidence="3 7" id="KW-0812">Transmembrane</keyword>
<evidence type="ECO:0000256" key="6">
    <source>
        <dbReference type="ARBA" id="ARBA00038076"/>
    </source>
</evidence>
<dbReference type="Pfam" id="PF02687">
    <property type="entry name" value="FtsX"/>
    <property type="match status" value="2"/>
</dbReference>
<evidence type="ECO:0000256" key="2">
    <source>
        <dbReference type="ARBA" id="ARBA00022475"/>
    </source>
</evidence>
<organism evidence="9 10">
    <name type="scientific">Cellulomonas humilata</name>
    <dbReference type="NCBI Taxonomy" id="144055"/>
    <lineage>
        <taxon>Bacteria</taxon>
        <taxon>Bacillati</taxon>
        <taxon>Actinomycetota</taxon>
        <taxon>Actinomycetes</taxon>
        <taxon>Micrococcales</taxon>
        <taxon>Cellulomonadaceae</taxon>
        <taxon>Cellulomonas</taxon>
    </lineage>
</organism>
<dbReference type="EMBL" id="JABMCI010000070">
    <property type="protein sequence ID" value="NUU19103.1"/>
    <property type="molecule type" value="Genomic_DNA"/>
</dbReference>
<evidence type="ECO:0000256" key="7">
    <source>
        <dbReference type="SAM" id="Phobius"/>
    </source>
</evidence>
<dbReference type="PANTHER" id="PTHR30572:SF4">
    <property type="entry name" value="ABC TRANSPORTER PERMEASE YTRF"/>
    <property type="match status" value="1"/>
</dbReference>
<keyword evidence="5 7" id="KW-0472">Membrane</keyword>
<keyword evidence="2" id="KW-1003">Cell membrane</keyword>
<dbReference type="PANTHER" id="PTHR30572">
    <property type="entry name" value="MEMBRANE COMPONENT OF TRANSPORTER-RELATED"/>
    <property type="match status" value="1"/>
</dbReference>
<feature type="transmembrane region" description="Helical" evidence="7">
    <location>
        <begin position="442"/>
        <end position="469"/>
    </location>
</feature>
<feature type="transmembrane region" description="Helical" evidence="7">
    <location>
        <begin position="490"/>
        <end position="512"/>
    </location>
</feature>
<evidence type="ECO:0000313" key="9">
    <source>
        <dbReference type="EMBL" id="NUU19103.1"/>
    </source>
</evidence>
<feature type="transmembrane region" description="Helical" evidence="7">
    <location>
        <begin position="359"/>
        <end position="379"/>
    </location>
</feature>
<proteinExistence type="inferred from homology"/>
<evidence type="ECO:0000256" key="5">
    <source>
        <dbReference type="ARBA" id="ARBA00023136"/>
    </source>
</evidence>
<gene>
    <name evidence="9" type="ORF">HP550_17790</name>
</gene>
<dbReference type="RefSeq" id="WP_175349019.1">
    <property type="nucleotide sequence ID" value="NZ_JABMCI010000070.1"/>
</dbReference>
<evidence type="ECO:0000256" key="4">
    <source>
        <dbReference type="ARBA" id="ARBA00022989"/>
    </source>
</evidence>
<feature type="domain" description="ABC3 transporter permease C-terminal" evidence="8">
    <location>
        <begin position="269"/>
        <end position="385"/>
    </location>
</feature>
<feature type="transmembrane region" description="Helical" evidence="7">
    <location>
        <begin position="765"/>
        <end position="791"/>
    </location>
</feature>
<feature type="transmembrane region" description="Helical" evidence="7">
    <location>
        <begin position="720"/>
        <end position="745"/>
    </location>
</feature>
<evidence type="ECO:0000313" key="10">
    <source>
        <dbReference type="Proteomes" id="UP000565724"/>
    </source>
</evidence>
<feature type="transmembrane region" description="Helical" evidence="7">
    <location>
        <begin position="260"/>
        <end position="287"/>
    </location>
</feature>
<name>A0A7Y6DYY1_9CELL</name>
<feature type="transmembrane region" description="Helical" evidence="7">
    <location>
        <begin position="12"/>
        <end position="36"/>
    </location>
</feature>
<dbReference type="GO" id="GO:0005886">
    <property type="term" value="C:plasma membrane"/>
    <property type="evidence" value="ECO:0007669"/>
    <property type="project" value="UniProtKB-SubCell"/>
</dbReference>
<feature type="transmembrane region" description="Helical" evidence="7">
    <location>
        <begin position="408"/>
        <end position="427"/>
    </location>
</feature>
<sequence>MGRVALRGIRAHLVRFLLSVLAVALGVAFVAGTFALRTMLSGTFDGIVDAAAPGDVYVRVQQAEGSSVVTGTANATGESVPRDLVEEIAAVDGVAHAVPGVSGPIVLVGADGTAVQSTQAPSFALMYVPDDPSLDVVEGRGPQRPGEVALESATLESSGLAVGDTTDAVLGGEVTQVEVVGRVDLGGPMAGATIVLVDAQTGQDVLAPEGGVNDIAVYAADGTSVAQLVDRISPLAPDGLEVVAGDALRAENKTEIASQLGFITTFLLVFAAIALFVGAFIISNTFAMSVRQRMRELALLRAVGASPVQVFSSVLVQAAVVGLLGSALGIAGGVGLVSALRVGLGTVGMDLVGTIPLDVTTVVVSLVVGTVVSVLAAALPARRAALVPPVEAMRDDVATPEKSLRWRALGGLVVTGAGVASLVVALLRPEADSAELWLGSGAAAVLVGVLMLSPVVARSAVGVLAWPFVRLLRPVGRLARGNVVRNPRRTANTAGALMIGMALVGAVSVIAVTAQQSVAGVVEAQTNADVVVRSATQVIPAGAVDDVVALPEAGRADPIAFAPLGVAVGDATPEVQYVIGLDSGTLGGSVEVDVVDGSLDGLGAGEVAVLESAAEEHGWGVGDTLRVSGTGGPQDLAVTAVFTTNILGSPLVVDRGVLDGLLPREQQMVDTILVSAAAGVSTAQLQDAVAETVAPYIVVSVLTREEFVSSLADQVNQVLVILYALLGLSVVIAVLGIVNTLALSVIERTREIGLLRAVGLGRLQLAGTVTIESVLTAVFGTVLGLVVGVALASTLPTLFADEGLSTLVIPWGSLAGMLVLAVVVGVLAAVWPGSRAARMKVLDAVAYE</sequence>